<proteinExistence type="predicted"/>
<organism evidence="1 2">
    <name type="scientific">Amycolatopsis japonica</name>
    <dbReference type="NCBI Taxonomy" id="208439"/>
    <lineage>
        <taxon>Bacteria</taxon>
        <taxon>Bacillati</taxon>
        <taxon>Actinomycetota</taxon>
        <taxon>Actinomycetes</taxon>
        <taxon>Pseudonocardiales</taxon>
        <taxon>Pseudonocardiaceae</taxon>
        <taxon>Amycolatopsis</taxon>
        <taxon>Amycolatopsis japonica group</taxon>
    </lineage>
</organism>
<dbReference type="InterPro" id="IPR022536">
    <property type="entry name" value="EspC"/>
</dbReference>
<gene>
    <name evidence="1" type="ORF">AJAP_03715</name>
</gene>
<dbReference type="EMBL" id="CP008953">
    <property type="protein sequence ID" value="AIG73668.1"/>
    <property type="molecule type" value="Genomic_DNA"/>
</dbReference>
<dbReference type="AlphaFoldDB" id="A0A075ULD1"/>
<dbReference type="GO" id="GO:0009306">
    <property type="term" value="P:protein secretion"/>
    <property type="evidence" value="ECO:0007669"/>
    <property type="project" value="InterPro"/>
</dbReference>
<dbReference type="InterPro" id="IPR036689">
    <property type="entry name" value="ESAT-6-like_sf"/>
</dbReference>
<dbReference type="Pfam" id="PF10824">
    <property type="entry name" value="T7SS_ESX_EspC"/>
    <property type="match status" value="1"/>
</dbReference>
<sequence>MTAERSYTVDSDQLRRHAGRLAAHADQLSSLGTALPGEMPPTALGPFAQCFTAGIGAAMSRTRDAFARTASVMDDVGGGMRRAAGMYQSTDEEHAARLNRDGGAR</sequence>
<dbReference type="Proteomes" id="UP000028492">
    <property type="component" value="Chromosome"/>
</dbReference>
<reference evidence="1 2" key="1">
    <citation type="journal article" date="2014" name="J. Biotechnol.">
        <title>Complete genome sequence of the actinobacterium Amycolatopsis japonica MG417-CF17(T) (=DSM 44213T) producing (S,S)-N,N'-ethylenediaminedisuccinic acid.</title>
        <authorList>
            <person name="Stegmann E."/>
            <person name="Albersmeier A."/>
            <person name="Spohn M."/>
            <person name="Gert H."/>
            <person name="Weber T."/>
            <person name="Wohlleben W."/>
            <person name="Kalinowski J."/>
            <person name="Ruckert C."/>
        </authorList>
    </citation>
    <scope>NUCLEOTIDE SEQUENCE [LARGE SCALE GENOMIC DNA]</scope>
    <source>
        <strain evidence="2">MG417-CF17 (DSM 44213)</strain>
    </source>
</reference>
<dbReference type="SUPFAM" id="SSF140453">
    <property type="entry name" value="EsxAB dimer-like"/>
    <property type="match status" value="1"/>
</dbReference>
<evidence type="ECO:0008006" key="3">
    <source>
        <dbReference type="Google" id="ProtNLM"/>
    </source>
</evidence>
<evidence type="ECO:0000313" key="2">
    <source>
        <dbReference type="Proteomes" id="UP000028492"/>
    </source>
</evidence>
<dbReference type="STRING" id="208439.AJAP_03715"/>
<dbReference type="KEGG" id="aja:AJAP_03715"/>
<evidence type="ECO:0000313" key="1">
    <source>
        <dbReference type="EMBL" id="AIG73668.1"/>
    </source>
</evidence>
<keyword evidence="2" id="KW-1185">Reference proteome</keyword>
<accession>A0A075ULD1</accession>
<dbReference type="RefSeq" id="WP_038508165.1">
    <property type="nucleotide sequence ID" value="NZ_CP008953.1"/>
</dbReference>
<dbReference type="HOGENOM" id="CLU_168298_2_0_11"/>
<protein>
    <recommendedName>
        <fullName evidence="3">ESX-1 secretion-associated protein</fullName>
    </recommendedName>
</protein>
<name>A0A075ULD1_9PSEU</name>